<dbReference type="EnsemblMetazoa" id="GPAI014586-RA">
    <property type="protein sequence ID" value="GPAI014586-PA"/>
    <property type="gene ID" value="GPAI014586"/>
</dbReference>
<sequence length="136" mass="15157">MQTRSSHKSKECFKHLGRDVIQRQIDVKEPLPYARKSVAKYKSLHCSGQLLDNMATESKDFSPNSINFIATRCTCLAYSAICNVNTKVCAVSSMLIVPTVCFIRSLFRKDSVVLSNQSSGKDQVSLKGIFYGPMVL</sequence>
<protein>
    <submittedName>
        <fullName evidence="1">Uncharacterized protein</fullName>
    </submittedName>
</protein>
<dbReference type="VEuPathDB" id="VectorBase:GPAI014586"/>
<evidence type="ECO:0000313" key="1">
    <source>
        <dbReference type="EnsemblMetazoa" id="GPAI014586-PA"/>
    </source>
</evidence>
<evidence type="ECO:0000313" key="2">
    <source>
        <dbReference type="Proteomes" id="UP000092445"/>
    </source>
</evidence>
<keyword evidence="2" id="KW-1185">Reference proteome</keyword>
<organism evidence="1 2">
    <name type="scientific">Glossina pallidipes</name>
    <name type="common">Tsetse fly</name>
    <dbReference type="NCBI Taxonomy" id="7398"/>
    <lineage>
        <taxon>Eukaryota</taxon>
        <taxon>Metazoa</taxon>
        <taxon>Ecdysozoa</taxon>
        <taxon>Arthropoda</taxon>
        <taxon>Hexapoda</taxon>
        <taxon>Insecta</taxon>
        <taxon>Pterygota</taxon>
        <taxon>Neoptera</taxon>
        <taxon>Endopterygota</taxon>
        <taxon>Diptera</taxon>
        <taxon>Brachycera</taxon>
        <taxon>Muscomorpha</taxon>
        <taxon>Hippoboscoidea</taxon>
        <taxon>Glossinidae</taxon>
        <taxon>Glossina</taxon>
    </lineage>
</organism>
<name>A0A1A9ZH63_GLOPL</name>
<dbReference type="AlphaFoldDB" id="A0A1A9ZH63"/>
<dbReference type="Proteomes" id="UP000092445">
    <property type="component" value="Unassembled WGS sequence"/>
</dbReference>
<accession>A0A1A9ZH63</accession>
<proteinExistence type="predicted"/>
<reference evidence="2" key="1">
    <citation type="submission" date="2014-03" db="EMBL/GenBank/DDBJ databases">
        <authorList>
            <person name="Aksoy S."/>
            <person name="Warren W."/>
            <person name="Wilson R.K."/>
        </authorList>
    </citation>
    <scope>NUCLEOTIDE SEQUENCE [LARGE SCALE GENOMIC DNA]</scope>
    <source>
        <strain evidence="2">IAEA</strain>
    </source>
</reference>
<reference evidence="1" key="2">
    <citation type="submission" date="2020-05" db="UniProtKB">
        <authorList>
            <consortium name="EnsemblMetazoa"/>
        </authorList>
    </citation>
    <scope>IDENTIFICATION</scope>
    <source>
        <strain evidence="1">IAEA</strain>
    </source>
</reference>